<dbReference type="PANTHER" id="PTHR46902:SF1">
    <property type="entry name" value="DOMON DOMAIN-CONTAINING PROTEIN FRRS1L"/>
    <property type="match status" value="1"/>
</dbReference>
<dbReference type="AlphaFoldDB" id="A0AAN8EVF3"/>
<accession>A0AAN8EVF3</accession>
<comment type="caution">
    <text evidence="2">The sequence shown here is derived from an EMBL/GenBank/DDBJ whole genome shotgun (WGS) entry which is preliminary data.</text>
</comment>
<feature type="transmembrane region" description="Helical" evidence="1">
    <location>
        <begin position="311"/>
        <end position="333"/>
    </location>
</feature>
<evidence type="ECO:0000256" key="1">
    <source>
        <dbReference type="SAM" id="Phobius"/>
    </source>
</evidence>
<sequence>KVVGLQVLGDFDSSTCGRQKGCFIPSDPECYQGCNGMKYSWLQLDDDLMQIELVVDASDTTDGIYVAVGFSEDDLMGSEFFLNSTTSLTDGHVYCAAVLNVTGASTAGLFRFDFSQSYYLLMANGPTTDSGLLHHVHDVTSAKPLKPSDVPPSNGSTNFYVAVSFATDSGFQNMSTIECSSLNEETLSMKFSYNYDSTTNIRIPGEEVLNDSLMRIELFSIATDNSQYIAVGFSDDDHMGNDYVIECSALSKQEYSMKFSYNDATPQNVRIPGEEGLDNVIECSALTGAQLSMKFSYNPTTKNVRIAGEEVAILMLISWFFFVPTAVMFARFLRASWPTVKPGGLLIWFHVSFEALRKKESCSRC</sequence>
<organism evidence="2 3">
    <name type="scientific">Trichostrongylus colubriformis</name>
    <name type="common">Black scour worm</name>
    <dbReference type="NCBI Taxonomy" id="6319"/>
    <lineage>
        <taxon>Eukaryota</taxon>
        <taxon>Metazoa</taxon>
        <taxon>Ecdysozoa</taxon>
        <taxon>Nematoda</taxon>
        <taxon>Chromadorea</taxon>
        <taxon>Rhabditida</taxon>
        <taxon>Rhabditina</taxon>
        <taxon>Rhabditomorpha</taxon>
        <taxon>Strongyloidea</taxon>
        <taxon>Trichostrongylidae</taxon>
        <taxon>Trichostrongylus</taxon>
    </lineage>
</organism>
<keyword evidence="1" id="KW-1133">Transmembrane helix</keyword>
<evidence type="ECO:0008006" key="4">
    <source>
        <dbReference type="Google" id="ProtNLM"/>
    </source>
</evidence>
<keyword evidence="3" id="KW-1185">Reference proteome</keyword>
<dbReference type="EMBL" id="WIXE01022401">
    <property type="protein sequence ID" value="KAK5967526.1"/>
    <property type="molecule type" value="Genomic_DNA"/>
</dbReference>
<feature type="non-terminal residue" evidence="2">
    <location>
        <position position="1"/>
    </location>
</feature>
<evidence type="ECO:0000313" key="3">
    <source>
        <dbReference type="Proteomes" id="UP001331761"/>
    </source>
</evidence>
<name>A0AAN8EVF3_TRICO</name>
<keyword evidence="1" id="KW-0812">Transmembrane</keyword>
<reference evidence="2 3" key="1">
    <citation type="submission" date="2019-10" db="EMBL/GenBank/DDBJ databases">
        <title>Assembly and Annotation for the nematode Trichostrongylus colubriformis.</title>
        <authorList>
            <person name="Martin J."/>
        </authorList>
    </citation>
    <scope>NUCLEOTIDE SEQUENCE [LARGE SCALE GENOMIC DNA]</scope>
    <source>
        <strain evidence="2">G859</strain>
        <tissue evidence="2">Whole worm</tissue>
    </source>
</reference>
<keyword evidence="1" id="KW-0472">Membrane</keyword>
<dbReference type="InterPro" id="IPR042789">
    <property type="entry name" value="FRRS1L"/>
</dbReference>
<proteinExistence type="predicted"/>
<dbReference type="Proteomes" id="UP001331761">
    <property type="component" value="Unassembled WGS sequence"/>
</dbReference>
<protein>
    <recommendedName>
        <fullName evidence="4">DOMON domain-containing protein</fullName>
    </recommendedName>
</protein>
<dbReference type="GO" id="GO:1900449">
    <property type="term" value="P:regulation of glutamate receptor signaling pathway"/>
    <property type="evidence" value="ECO:0007669"/>
    <property type="project" value="InterPro"/>
</dbReference>
<gene>
    <name evidence="2" type="ORF">GCK32_001895</name>
</gene>
<evidence type="ECO:0000313" key="2">
    <source>
        <dbReference type="EMBL" id="KAK5967526.1"/>
    </source>
</evidence>
<dbReference type="PANTHER" id="PTHR46902">
    <property type="entry name" value="DOMON DOMAIN-CONTAINING PROTEIN FRRS1L"/>
    <property type="match status" value="1"/>
</dbReference>